<feature type="compositionally biased region" description="Polar residues" evidence="1">
    <location>
        <begin position="28"/>
        <end position="37"/>
    </location>
</feature>
<dbReference type="Proteomes" id="UP000250140">
    <property type="component" value="Unassembled WGS sequence"/>
</dbReference>
<dbReference type="AlphaFoldDB" id="A0A8E2EUE5"/>
<reference evidence="2 3" key="1">
    <citation type="journal article" date="2016" name="Nat. Commun.">
        <title>Ectomycorrhizal ecology is imprinted in the genome of the dominant symbiotic fungus Cenococcum geophilum.</title>
        <authorList>
            <consortium name="DOE Joint Genome Institute"/>
            <person name="Peter M."/>
            <person name="Kohler A."/>
            <person name="Ohm R.A."/>
            <person name="Kuo A."/>
            <person name="Krutzmann J."/>
            <person name="Morin E."/>
            <person name="Arend M."/>
            <person name="Barry K.W."/>
            <person name="Binder M."/>
            <person name="Choi C."/>
            <person name="Clum A."/>
            <person name="Copeland A."/>
            <person name="Grisel N."/>
            <person name="Haridas S."/>
            <person name="Kipfer T."/>
            <person name="LaButti K."/>
            <person name="Lindquist E."/>
            <person name="Lipzen A."/>
            <person name="Maire R."/>
            <person name="Meier B."/>
            <person name="Mihaltcheva S."/>
            <person name="Molinier V."/>
            <person name="Murat C."/>
            <person name="Poggeler S."/>
            <person name="Quandt C.A."/>
            <person name="Sperisen C."/>
            <person name="Tritt A."/>
            <person name="Tisserant E."/>
            <person name="Crous P.W."/>
            <person name="Henrissat B."/>
            <person name="Nehls U."/>
            <person name="Egli S."/>
            <person name="Spatafora J.W."/>
            <person name="Grigoriev I.V."/>
            <person name="Martin F.M."/>
        </authorList>
    </citation>
    <scope>NUCLEOTIDE SEQUENCE [LARGE SCALE GENOMIC DNA]</scope>
    <source>
        <strain evidence="2 3">CBS 207.34</strain>
    </source>
</reference>
<sequence>MNAAAKRVYSQAQARERGKKKEKKTHHSTLPNQTQPSPKRPLMSPLTPTPQPQ</sequence>
<name>A0A8E2EUE5_9PEZI</name>
<proteinExistence type="predicted"/>
<accession>A0A8E2EUE5</accession>
<feature type="compositionally biased region" description="Basic residues" evidence="1">
    <location>
        <begin position="17"/>
        <end position="27"/>
    </location>
</feature>
<organism evidence="2 3">
    <name type="scientific">Glonium stellatum</name>
    <dbReference type="NCBI Taxonomy" id="574774"/>
    <lineage>
        <taxon>Eukaryota</taxon>
        <taxon>Fungi</taxon>
        <taxon>Dikarya</taxon>
        <taxon>Ascomycota</taxon>
        <taxon>Pezizomycotina</taxon>
        <taxon>Dothideomycetes</taxon>
        <taxon>Pleosporomycetidae</taxon>
        <taxon>Gloniales</taxon>
        <taxon>Gloniaceae</taxon>
        <taxon>Glonium</taxon>
    </lineage>
</organism>
<dbReference type="EMBL" id="KV750475">
    <property type="protein sequence ID" value="OCL04543.1"/>
    <property type="molecule type" value="Genomic_DNA"/>
</dbReference>
<keyword evidence="3" id="KW-1185">Reference proteome</keyword>
<evidence type="ECO:0000313" key="3">
    <source>
        <dbReference type="Proteomes" id="UP000250140"/>
    </source>
</evidence>
<evidence type="ECO:0000313" key="2">
    <source>
        <dbReference type="EMBL" id="OCL04543.1"/>
    </source>
</evidence>
<protein>
    <submittedName>
        <fullName evidence="2">Uncharacterized protein</fullName>
    </submittedName>
</protein>
<evidence type="ECO:0000256" key="1">
    <source>
        <dbReference type="SAM" id="MobiDB-lite"/>
    </source>
</evidence>
<feature type="non-terminal residue" evidence="2">
    <location>
        <position position="53"/>
    </location>
</feature>
<gene>
    <name evidence="2" type="ORF">AOQ84DRAFT_391481</name>
</gene>
<feature type="region of interest" description="Disordered" evidence="1">
    <location>
        <begin position="1"/>
        <end position="53"/>
    </location>
</feature>